<proteinExistence type="predicted"/>
<protein>
    <submittedName>
        <fullName evidence="2">Acyl-CoA N-acyltransferase</fullName>
    </submittedName>
</protein>
<reference evidence="2" key="1">
    <citation type="journal article" date="2020" name="Stud. Mycol.">
        <title>101 Dothideomycetes genomes: a test case for predicting lifestyles and emergence of pathogens.</title>
        <authorList>
            <person name="Haridas S."/>
            <person name="Albert R."/>
            <person name="Binder M."/>
            <person name="Bloem J."/>
            <person name="Labutti K."/>
            <person name="Salamov A."/>
            <person name="Andreopoulos B."/>
            <person name="Baker S."/>
            <person name="Barry K."/>
            <person name="Bills G."/>
            <person name="Bluhm B."/>
            <person name="Cannon C."/>
            <person name="Castanera R."/>
            <person name="Culley D."/>
            <person name="Daum C."/>
            <person name="Ezra D."/>
            <person name="Gonzalez J."/>
            <person name="Henrissat B."/>
            <person name="Kuo A."/>
            <person name="Liang C."/>
            <person name="Lipzen A."/>
            <person name="Lutzoni F."/>
            <person name="Magnuson J."/>
            <person name="Mondo S."/>
            <person name="Nolan M."/>
            <person name="Ohm R."/>
            <person name="Pangilinan J."/>
            <person name="Park H.-J."/>
            <person name="Ramirez L."/>
            <person name="Alfaro M."/>
            <person name="Sun H."/>
            <person name="Tritt A."/>
            <person name="Yoshinaga Y."/>
            <person name="Zwiers L.-H."/>
            <person name="Turgeon B."/>
            <person name="Goodwin S."/>
            <person name="Spatafora J."/>
            <person name="Crous P."/>
            <person name="Grigoriev I."/>
        </authorList>
    </citation>
    <scope>NUCLEOTIDE SEQUENCE</scope>
    <source>
        <strain evidence="2">CBS 116435</strain>
    </source>
</reference>
<dbReference type="InterPro" id="IPR000182">
    <property type="entry name" value="GNAT_dom"/>
</dbReference>
<dbReference type="PANTHER" id="PTHR43441:SF5">
    <property type="entry name" value="FAMILY ACETYLTRANSFERASE, PUTATIVE-RELATED"/>
    <property type="match status" value="1"/>
</dbReference>
<name>A0A9P4Q6G4_9PEZI</name>
<evidence type="ECO:0000259" key="1">
    <source>
        <dbReference type="PROSITE" id="PS51186"/>
    </source>
</evidence>
<dbReference type="GO" id="GO:1990189">
    <property type="term" value="F:protein N-terminal-serine acetyltransferase activity"/>
    <property type="evidence" value="ECO:0007669"/>
    <property type="project" value="TreeGrafter"/>
</dbReference>
<feature type="non-terminal residue" evidence="2">
    <location>
        <position position="227"/>
    </location>
</feature>
<dbReference type="InterPro" id="IPR016181">
    <property type="entry name" value="Acyl_CoA_acyltransferase"/>
</dbReference>
<dbReference type="GO" id="GO:0008999">
    <property type="term" value="F:protein-N-terminal-alanine acetyltransferase activity"/>
    <property type="evidence" value="ECO:0007669"/>
    <property type="project" value="TreeGrafter"/>
</dbReference>
<dbReference type="Gene3D" id="3.40.630.30">
    <property type="match status" value="1"/>
</dbReference>
<organism evidence="2 3">
    <name type="scientific">Polychaeton citri CBS 116435</name>
    <dbReference type="NCBI Taxonomy" id="1314669"/>
    <lineage>
        <taxon>Eukaryota</taxon>
        <taxon>Fungi</taxon>
        <taxon>Dikarya</taxon>
        <taxon>Ascomycota</taxon>
        <taxon>Pezizomycotina</taxon>
        <taxon>Dothideomycetes</taxon>
        <taxon>Dothideomycetidae</taxon>
        <taxon>Capnodiales</taxon>
        <taxon>Capnodiaceae</taxon>
        <taxon>Polychaeton</taxon>
    </lineage>
</organism>
<dbReference type="AlphaFoldDB" id="A0A9P4Q6G4"/>
<gene>
    <name evidence="2" type="ORF">K431DRAFT_248721</name>
</gene>
<sequence>MPETEFPYEQRPLRNDVVKLELFDPRTHALPFIEVIKATPEIFRYIPFPVIETKEDFMREFYDEIHAVPGNFLYAVIDTKGNPSGDFAGIVAISHMNPVNAVAEMGIIISPAFRRTHVASNTIGLLLLWLLDPPPSGGLGLRRVEWQCHSENTISRQTALRMGFVFEGIARWQRVFPRGGVTVPVKDLERRNGTKEETPGRHTAIFSLVWDEWDDDKRHKVVAQMAR</sequence>
<dbReference type="SUPFAM" id="SSF55729">
    <property type="entry name" value="Acyl-CoA N-acyltransferases (Nat)"/>
    <property type="match status" value="1"/>
</dbReference>
<accession>A0A9P4Q6G4</accession>
<dbReference type="PROSITE" id="PS51186">
    <property type="entry name" value="GNAT"/>
    <property type="match status" value="1"/>
</dbReference>
<dbReference type="EMBL" id="MU003797">
    <property type="protein sequence ID" value="KAF2720654.1"/>
    <property type="molecule type" value="Genomic_DNA"/>
</dbReference>
<dbReference type="Proteomes" id="UP000799441">
    <property type="component" value="Unassembled WGS sequence"/>
</dbReference>
<evidence type="ECO:0000313" key="2">
    <source>
        <dbReference type="EMBL" id="KAF2720654.1"/>
    </source>
</evidence>
<comment type="caution">
    <text evidence="2">The sequence shown here is derived from an EMBL/GenBank/DDBJ whole genome shotgun (WGS) entry which is preliminary data.</text>
</comment>
<evidence type="ECO:0000313" key="3">
    <source>
        <dbReference type="Proteomes" id="UP000799441"/>
    </source>
</evidence>
<dbReference type="PANTHER" id="PTHR43441">
    <property type="entry name" value="RIBOSOMAL-PROTEIN-SERINE ACETYLTRANSFERASE"/>
    <property type="match status" value="1"/>
</dbReference>
<dbReference type="Pfam" id="PF13302">
    <property type="entry name" value="Acetyltransf_3"/>
    <property type="match status" value="1"/>
</dbReference>
<dbReference type="InterPro" id="IPR051908">
    <property type="entry name" value="Ribosomal_N-acetyltransferase"/>
</dbReference>
<dbReference type="OrthoDB" id="41238at2759"/>
<keyword evidence="3" id="KW-1185">Reference proteome</keyword>
<feature type="domain" description="N-acetyltransferase" evidence="1">
    <location>
        <begin position="30"/>
        <end position="189"/>
    </location>
</feature>